<comment type="caution">
    <text evidence="1">The sequence shown here is derived from an EMBL/GenBank/DDBJ whole genome shotgun (WGS) entry which is preliminary data.</text>
</comment>
<dbReference type="Proteomes" id="UP001169069">
    <property type="component" value="Unassembled WGS sequence"/>
</dbReference>
<name>A0ABT7QXN4_9BACT</name>
<reference evidence="1" key="1">
    <citation type="submission" date="2023-01" db="EMBL/GenBank/DDBJ databases">
        <title>Sulfurovum sp. zt1-1 genome assembly.</title>
        <authorList>
            <person name="Wang J."/>
        </authorList>
    </citation>
    <scope>NUCLEOTIDE SEQUENCE</scope>
    <source>
        <strain evidence="1">Zt1-1</strain>
    </source>
</reference>
<dbReference type="EMBL" id="JAQIBD010000002">
    <property type="protein sequence ID" value="MDM5271595.1"/>
    <property type="molecule type" value="Genomic_DNA"/>
</dbReference>
<dbReference type="RefSeq" id="WP_289413194.1">
    <property type="nucleotide sequence ID" value="NZ_JAQIBD010000002.1"/>
</dbReference>
<protein>
    <submittedName>
        <fullName evidence="1">Uncharacterized protein</fullName>
    </submittedName>
</protein>
<evidence type="ECO:0000313" key="1">
    <source>
        <dbReference type="EMBL" id="MDM5271595.1"/>
    </source>
</evidence>
<gene>
    <name evidence="1" type="ORF">PGH07_05360</name>
</gene>
<sequence length="104" mass="12556">MKTSSKEMLEKMSGLFYARSTHYRYSKHPEFSEKYRNGRLAAYDYISDLCFYFLQEEKHINDRFKEHIVEQMEKYSTMNDSEYKKGLYDALNDVLDELHKISSI</sequence>
<organism evidence="1 2">
    <name type="scientific">Sulfurovum zhangzhouensis</name>
    <dbReference type="NCBI Taxonomy" id="3019067"/>
    <lineage>
        <taxon>Bacteria</taxon>
        <taxon>Pseudomonadati</taxon>
        <taxon>Campylobacterota</taxon>
        <taxon>Epsilonproteobacteria</taxon>
        <taxon>Campylobacterales</taxon>
        <taxon>Sulfurovaceae</taxon>
        <taxon>Sulfurovum</taxon>
    </lineage>
</organism>
<keyword evidence="2" id="KW-1185">Reference proteome</keyword>
<accession>A0ABT7QXN4</accession>
<proteinExistence type="predicted"/>
<evidence type="ECO:0000313" key="2">
    <source>
        <dbReference type="Proteomes" id="UP001169069"/>
    </source>
</evidence>